<proteinExistence type="inferred from homology"/>
<accession>A0A1Y2FP57</accession>
<dbReference type="OMA" id="DAIKWKV"/>
<name>A0A1Y2FP57_PROLT</name>
<comment type="caution">
    <text evidence="6">The sequence shown here is derived from an EMBL/GenBank/DDBJ whole genome shotgun (WGS) entry which is preliminary data.</text>
</comment>
<dbReference type="RefSeq" id="XP_040726897.1">
    <property type="nucleotide sequence ID" value="XM_040867223.1"/>
</dbReference>
<evidence type="ECO:0000256" key="3">
    <source>
        <dbReference type="ARBA" id="ARBA00023163"/>
    </source>
</evidence>
<dbReference type="PANTHER" id="PTHR13097">
    <property type="entry name" value="TRANSCRIPTION INITIATION FACTOR IIE, ALPHA SUBUNIT"/>
    <property type="match status" value="1"/>
</dbReference>
<evidence type="ECO:0000313" key="6">
    <source>
        <dbReference type="EMBL" id="ORY85114.1"/>
    </source>
</evidence>
<dbReference type="EMBL" id="MCFI01000005">
    <property type="protein sequence ID" value="ORY85114.1"/>
    <property type="molecule type" value="Genomic_DNA"/>
</dbReference>
<evidence type="ECO:0000256" key="4">
    <source>
        <dbReference type="SAM" id="MobiDB-lite"/>
    </source>
</evidence>
<dbReference type="InterPro" id="IPR024550">
    <property type="entry name" value="TFIIEa/SarR/Rpc3_HTH_dom"/>
</dbReference>
<gene>
    <name evidence="6" type="ORF">BCR37DRAFT_336390</name>
</gene>
<dbReference type="SMART" id="SM00531">
    <property type="entry name" value="TFIIE"/>
    <property type="match status" value="1"/>
</dbReference>
<protein>
    <submittedName>
        <fullName evidence="6">TFIIE alpha subunit-domain-containing protein</fullName>
    </submittedName>
</protein>
<dbReference type="InterPro" id="IPR017919">
    <property type="entry name" value="TFIIE/TFIIEa_HTH"/>
</dbReference>
<dbReference type="GeneID" id="63783822"/>
<dbReference type="Pfam" id="PF02002">
    <property type="entry name" value="TFIIE_alpha"/>
    <property type="match status" value="1"/>
</dbReference>
<dbReference type="Proteomes" id="UP000193685">
    <property type="component" value="Unassembled WGS sequence"/>
</dbReference>
<dbReference type="SUPFAM" id="SSF57783">
    <property type="entry name" value="Zinc beta-ribbon"/>
    <property type="match status" value="1"/>
</dbReference>
<feature type="region of interest" description="Disordered" evidence="4">
    <location>
        <begin position="270"/>
        <end position="293"/>
    </location>
</feature>
<feature type="non-terminal residue" evidence="6">
    <location>
        <position position="312"/>
    </location>
</feature>
<keyword evidence="3" id="KW-0804">Transcription</keyword>
<dbReference type="GO" id="GO:0005673">
    <property type="term" value="C:transcription factor TFIIE complex"/>
    <property type="evidence" value="ECO:0007669"/>
    <property type="project" value="TreeGrafter"/>
</dbReference>
<dbReference type="AlphaFoldDB" id="A0A1Y2FP57"/>
<dbReference type="InterPro" id="IPR002853">
    <property type="entry name" value="TFIIE_asu"/>
</dbReference>
<dbReference type="PROSITE" id="PS51344">
    <property type="entry name" value="HTH_TFE_IIE"/>
    <property type="match status" value="1"/>
</dbReference>
<evidence type="ECO:0000256" key="2">
    <source>
        <dbReference type="ARBA" id="ARBA00023015"/>
    </source>
</evidence>
<evidence type="ECO:0000259" key="5">
    <source>
        <dbReference type="PROSITE" id="PS51344"/>
    </source>
</evidence>
<feature type="non-terminal residue" evidence="6">
    <location>
        <position position="1"/>
    </location>
</feature>
<keyword evidence="2" id="KW-0805">Transcription regulation</keyword>
<evidence type="ECO:0000256" key="1">
    <source>
        <dbReference type="ARBA" id="ARBA00008947"/>
    </source>
</evidence>
<organism evidence="6 7">
    <name type="scientific">Protomyces lactucae-debilis</name>
    <dbReference type="NCBI Taxonomy" id="2754530"/>
    <lineage>
        <taxon>Eukaryota</taxon>
        <taxon>Fungi</taxon>
        <taxon>Dikarya</taxon>
        <taxon>Ascomycota</taxon>
        <taxon>Taphrinomycotina</taxon>
        <taxon>Taphrinomycetes</taxon>
        <taxon>Taphrinales</taxon>
        <taxon>Protomycetaceae</taxon>
        <taxon>Protomyces</taxon>
    </lineage>
</organism>
<dbReference type="InterPro" id="IPR039997">
    <property type="entry name" value="TFE"/>
</dbReference>
<evidence type="ECO:0000313" key="7">
    <source>
        <dbReference type="Proteomes" id="UP000193685"/>
    </source>
</evidence>
<comment type="similarity">
    <text evidence="1">Belongs to the TFIIE alpha subunit family.</text>
</comment>
<keyword evidence="7" id="KW-1185">Reference proteome</keyword>
<reference evidence="6 7" key="1">
    <citation type="submission" date="2016-07" db="EMBL/GenBank/DDBJ databases">
        <title>Pervasive Adenine N6-methylation of Active Genes in Fungi.</title>
        <authorList>
            <consortium name="DOE Joint Genome Institute"/>
            <person name="Mondo S.J."/>
            <person name="Dannebaum R.O."/>
            <person name="Kuo R.C."/>
            <person name="Labutti K."/>
            <person name="Haridas S."/>
            <person name="Kuo A."/>
            <person name="Salamov A."/>
            <person name="Ahrendt S.R."/>
            <person name="Lipzen A."/>
            <person name="Sullivan W."/>
            <person name="Andreopoulos W.B."/>
            <person name="Clum A."/>
            <person name="Lindquist E."/>
            <person name="Daum C."/>
            <person name="Ramamoorthy G.K."/>
            <person name="Gryganskyi A."/>
            <person name="Culley D."/>
            <person name="Magnuson J.K."/>
            <person name="James T.Y."/>
            <person name="O'Malley M.A."/>
            <person name="Stajich J.E."/>
            <person name="Spatafora J.W."/>
            <person name="Visel A."/>
            <person name="Grigoriev I.V."/>
        </authorList>
    </citation>
    <scope>NUCLEOTIDE SEQUENCE [LARGE SCALE GENOMIC DNA]</scope>
    <source>
        <strain evidence="6 7">12-1054</strain>
    </source>
</reference>
<dbReference type="PANTHER" id="PTHR13097:SF7">
    <property type="entry name" value="GENERAL TRANSCRIPTION FACTOR IIE SUBUNIT 1"/>
    <property type="match status" value="1"/>
</dbReference>
<dbReference type="Gene3D" id="3.30.40.10">
    <property type="entry name" value="Zinc/RING finger domain, C3HC4 (zinc finger)"/>
    <property type="match status" value="1"/>
</dbReference>
<dbReference type="STRING" id="56484.A0A1Y2FP57"/>
<dbReference type="InterPro" id="IPR013083">
    <property type="entry name" value="Znf_RING/FYVE/PHD"/>
</dbReference>
<dbReference type="OrthoDB" id="361102at2759"/>
<feature type="domain" description="HTH TFE/IIEalpha-type" evidence="5">
    <location>
        <begin position="1"/>
        <end position="92"/>
    </location>
</feature>
<sequence length="312" mass="35252">VKALLRQVVRGFYQPKHCILLDIILKHSAIRDDYISLIMGLQNQEIRKLCGRLREDRLITMQTKVEYKDGQTRPINRSYYYVDYRDATDAIKFRLHKLVRVIEEKSRNDFDSKGYVCPYCARRYGPLDVLPLVASDGQGFNCADCGALLADDEESLESRASQERLGRLQKQTSKIISTLKEIDASFVPNNDFNSALQQAILPSELLDTAGNTKVTRSTNSMAAEVTTTAALGVSIDYDALQTESPVEKARRLEQAQKNQLPDWHMQSTISGESITAQEPSALESDEEETKLTRLDASTENEVEAYYRSLKAQ</sequence>
<dbReference type="GO" id="GO:0006367">
    <property type="term" value="P:transcription initiation at RNA polymerase II promoter"/>
    <property type="evidence" value="ECO:0007669"/>
    <property type="project" value="InterPro"/>
</dbReference>